<dbReference type="InterPro" id="IPR008271">
    <property type="entry name" value="Ser/Thr_kinase_AS"/>
</dbReference>
<evidence type="ECO:0000256" key="6">
    <source>
        <dbReference type="PROSITE-ProRule" id="PRU10141"/>
    </source>
</evidence>
<dbReference type="PANTHER" id="PTHR11584">
    <property type="entry name" value="SERINE/THREONINE PROTEIN KINASE"/>
    <property type="match status" value="1"/>
</dbReference>
<evidence type="ECO:0000313" key="9">
    <source>
        <dbReference type="EMBL" id="BBM86298.1"/>
    </source>
</evidence>
<evidence type="ECO:0000256" key="3">
    <source>
        <dbReference type="ARBA" id="ARBA00022741"/>
    </source>
</evidence>
<dbReference type="GO" id="GO:0005524">
    <property type="term" value="F:ATP binding"/>
    <property type="evidence" value="ECO:0007669"/>
    <property type="project" value="UniProtKB-UniRule"/>
</dbReference>
<dbReference type="Gene3D" id="1.10.510.10">
    <property type="entry name" value="Transferase(Phosphotransferase) domain 1"/>
    <property type="match status" value="1"/>
</dbReference>
<dbReference type="PANTHER" id="PTHR11584:SF369">
    <property type="entry name" value="MITOGEN-ACTIVATED PROTEIN KINASE KINASE KINASE 19-RELATED"/>
    <property type="match status" value="1"/>
</dbReference>
<dbReference type="SUPFAM" id="SSF56112">
    <property type="entry name" value="Protein kinase-like (PK-like)"/>
    <property type="match status" value="1"/>
</dbReference>
<sequence length="530" mass="58639">MKVEQVNYILENLLNRDWNRRANAAEALNLVGGHAESVPYDKSLSSIGGIHARFANARFLYTVLLFTVFAAVIVAIIYGFSVYNPRASSVAQRYATMSEAQISIAATCEILLFLSIIVGALVASAYKASVSNLNAAIDNSLNSGLLADKDVLALTQIRLWANSGSLDLSLKVAEMQFHFGKTQEAVKILETIEKGNPFSSRLLLLLVQVHYEGDHLKRAQSTAQRILRNDPNHVEAQFFLQLISETTNSPLPSTKKDEEGKSLGDLVTQKRVPKESIIESYGDMVTVRGFDAGKEELLVGRKKYKLTSGMVIGGYHFEECLGEGSFGYVWKVSRDNKTYAAKIPRSQKTIQTLIREPRLLKNVEHANLVRFLGTEQSQGVFMLLMEFLTGGSLRDKLQKEGKLSPQESIKICRQVLSGVLALHRLGVAHRDIKPENILFDAEGNAKICDFGISRLLTAETRGKVDIGGTYLYMSPEQIRGRVTPKSDIWSVGVMLYEMICGEHPFCGDTPFALMSHIVHAPVPKISSLNT</sequence>
<dbReference type="EMBL" id="AP019860">
    <property type="protein sequence ID" value="BBM86298.1"/>
    <property type="molecule type" value="Genomic_DNA"/>
</dbReference>
<dbReference type="PROSITE" id="PS00108">
    <property type="entry name" value="PROTEIN_KINASE_ST"/>
    <property type="match status" value="1"/>
</dbReference>
<gene>
    <name evidence="9" type="ORF">UABAM_04684</name>
</gene>
<keyword evidence="1" id="KW-0723">Serine/threonine-protein kinase</keyword>
<keyword evidence="2" id="KW-0808">Transferase</keyword>
<keyword evidence="7" id="KW-0472">Membrane</keyword>
<dbReference type="InterPro" id="IPR000719">
    <property type="entry name" value="Prot_kinase_dom"/>
</dbReference>
<dbReference type="GO" id="GO:0004674">
    <property type="term" value="F:protein serine/threonine kinase activity"/>
    <property type="evidence" value="ECO:0007669"/>
    <property type="project" value="UniProtKB-KW"/>
</dbReference>
<protein>
    <submittedName>
        <fullName evidence="9">Protein kinase</fullName>
    </submittedName>
</protein>
<evidence type="ECO:0000313" key="10">
    <source>
        <dbReference type="Proteomes" id="UP000326354"/>
    </source>
</evidence>
<dbReference type="KEGG" id="uam:UABAM_04684"/>
<dbReference type="Proteomes" id="UP000326354">
    <property type="component" value="Chromosome"/>
</dbReference>
<dbReference type="PROSITE" id="PS00107">
    <property type="entry name" value="PROTEIN_KINASE_ATP"/>
    <property type="match status" value="1"/>
</dbReference>
<organism evidence="9 10">
    <name type="scientific">Uabimicrobium amorphum</name>
    <dbReference type="NCBI Taxonomy" id="2596890"/>
    <lineage>
        <taxon>Bacteria</taxon>
        <taxon>Pseudomonadati</taxon>
        <taxon>Planctomycetota</taxon>
        <taxon>Candidatus Uabimicrobiia</taxon>
        <taxon>Candidatus Uabimicrobiales</taxon>
        <taxon>Candidatus Uabimicrobiaceae</taxon>
        <taxon>Candidatus Uabimicrobium</taxon>
    </lineage>
</organism>
<dbReference type="SMART" id="SM00220">
    <property type="entry name" value="S_TKc"/>
    <property type="match status" value="1"/>
</dbReference>
<dbReference type="Pfam" id="PF00069">
    <property type="entry name" value="Pkinase"/>
    <property type="match status" value="1"/>
</dbReference>
<dbReference type="PROSITE" id="PS50011">
    <property type="entry name" value="PROTEIN_KINASE_DOM"/>
    <property type="match status" value="1"/>
</dbReference>
<dbReference type="InterPro" id="IPR011009">
    <property type="entry name" value="Kinase-like_dom_sf"/>
</dbReference>
<evidence type="ECO:0000256" key="4">
    <source>
        <dbReference type="ARBA" id="ARBA00022777"/>
    </source>
</evidence>
<dbReference type="InterPro" id="IPR011990">
    <property type="entry name" value="TPR-like_helical_dom_sf"/>
</dbReference>
<accession>A0A5S9IQL3</accession>
<keyword evidence="4 9" id="KW-0418">Kinase</keyword>
<keyword evidence="7" id="KW-0812">Transmembrane</keyword>
<proteinExistence type="predicted"/>
<dbReference type="SUPFAM" id="SSF48452">
    <property type="entry name" value="TPR-like"/>
    <property type="match status" value="1"/>
</dbReference>
<keyword evidence="10" id="KW-1185">Reference proteome</keyword>
<evidence type="ECO:0000256" key="5">
    <source>
        <dbReference type="ARBA" id="ARBA00022840"/>
    </source>
</evidence>
<evidence type="ECO:0000256" key="2">
    <source>
        <dbReference type="ARBA" id="ARBA00022679"/>
    </source>
</evidence>
<dbReference type="CDD" id="cd14014">
    <property type="entry name" value="STKc_PknB_like"/>
    <property type="match status" value="1"/>
</dbReference>
<dbReference type="AlphaFoldDB" id="A0A5S9IQL3"/>
<keyword evidence="7" id="KW-1133">Transmembrane helix</keyword>
<evidence type="ECO:0000259" key="8">
    <source>
        <dbReference type="PROSITE" id="PS50011"/>
    </source>
</evidence>
<feature type="domain" description="Protein kinase" evidence="8">
    <location>
        <begin position="315"/>
        <end position="530"/>
    </location>
</feature>
<dbReference type="RefSeq" id="WP_173013515.1">
    <property type="nucleotide sequence ID" value="NZ_AP019860.1"/>
</dbReference>
<feature type="binding site" evidence="6">
    <location>
        <position position="342"/>
    </location>
    <ligand>
        <name>ATP</name>
        <dbReference type="ChEBI" id="CHEBI:30616"/>
    </ligand>
</feature>
<keyword evidence="5 6" id="KW-0067">ATP-binding</keyword>
<feature type="transmembrane region" description="Helical" evidence="7">
    <location>
        <begin position="100"/>
        <end position="123"/>
    </location>
</feature>
<keyword evidence="3 6" id="KW-0547">Nucleotide-binding</keyword>
<feature type="transmembrane region" description="Helical" evidence="7">
    <location>
        <begin position="59"/>
        <end position="80"/>
    </location>
</feature>
<evidence type="ECO:0000256" key="7">
    <source>
        <dbReference type="SAM" id="Phobius"/>
    </source>
</evidence>
<reference evidence="9 10" key="1">
    <citation type="submission" date="2019-08" db="EMBL/GenBank/DDBJ databases">
        <title>Complete genome sequence of Candidatus Uab amorphum.</title>
        <authorList>
            <person name="Shiratori T."/>
            <person name="Suzuki S."/>
            <person name="Kakizawa Y."/>
            <person name="Ishida K."/>
        </authorList>
    </citation>
    <scope>NUCLEOTIDE SEQUENCE [LARGE SCALE GENOMIC DNA]</scope>
    <source>
        <strain evidence="9 10">SRT547</strain>
    </source>
</reference>
<dbReference type="InterPro" id="IPR017441">
    <property type="entry name" value="Protein_kinase_ATP_BS"/>
</dbReference>
<evidence type="ECO:0000256" key="1">
    <source>
        <dbReference type="ARBA" id="ARBA00022527"/>
    </source>
</evidence>
<name>A0A5S9IQL3_UABAM</name>
<dbReference type="Gene3D" id="1.25.40.10">
    <property type="entry name" value="Tetratricopeptide repeat domain"/>
    <property type="match status" value="1"/>
</dbReference>